<evidence type="ECO:0000313" key="2">
    <source>
        <dbReference type="EMBL" id="ETX03798.1"/>
    </source>
</evidence>
<sequence length="118" mass="13303">MSQLVTVKSDNHLSRETVKLLVDMKHLLKQHGITIKLADPNVVSHVLQAAESINDDAIRQGRKRLQALNPHAERPNRVYLFSSSIGRVTLRAMPQGYERADPSASRYPQSAGDHLRVW</sequence>
<organism evidence="2 3">
    <name type="scientific">Candidatus Entotheonella gemina</name>
    <dbReference type="NCBI Taxonomy" id="1429439"/>
    <lineage>
        <taxon>Bacteria</taxon>
        <taxon>Pseudomonadati</taxon>
        <taxon>Nitrospinota/Tectimicrobiota group</taxon>
        <taxon>Candidatus Tectimicrobiota</taxon>
        <taxon>Candidatus Entotheonellia</taxon>
        <taxon>Candidatus Entotheonellales</taxon>
        <taxon>Candidatus Entotheonellaceae</taxon>
        <taxon>Candidatus Entotheonella</taxon>
    </lineage>
</organism>
<dbReference type="AlphaFoldDB" id="W4M110"/>
<protein>
    <submittedName>
        <fullName evidence="2">Uncharacterized protein</fullName>
    </submittedName>
</protein>
<feature type="region of interest" description="Disordered" evidence="1">
    <location>
        <begin position="96"/>
        <end position="118"/>
    </location>
</feature>
<keyword evidence="3" id="KW-1185">Reference proteome</keyword>
<dbReference type="EMBL" id="AZHX01001386">
    <property type="protein sequence ID" value="ETX03798.1"/>
    <property type="molecule type" value="Genomic_DNA"/>
</dbReference>
<evidence type="ECO:0000313" key="3">
    <source>
        <dbReference type="Proteomes" id="UP000019140"/>
    </source>
</evidence>
<evidence type="ECO:0000256" key="1">
    <source>
        <dbReference type="SAM" id="MobiDB-lite"/>
    </source>
</evidence>
<name>W4M110_9BACT</name>
<dbReference type="HOGENOM" id="CLU_2068828_0_0_7"/>
<dbReference type="Proteomes" id="UP000019140">
    <property type="component" value="Unassembled WGS sequence"/>
</dbReference>
<reference evidence="2 3" key="1">
    <citation type="journal article" date="2014" name="Nature">
        <title>An environmental bacterial taxon with a large and distinct metabolic repertoire.</title>
        <authorList>
            <person name="Wilson M.C."/>
            <person name="Mori T."/>
            <person name="Ruckert C."/>
            <person name="Uria A.R."/>
            <person name="Helf M.J."/>
            <person name="Takada K."/>
            <person name="Gernert C."/>
            <person name="Steffens U.A."/>
            <person name="Heycke N."/>
            <person name="Schmitt S."/>
            <person name="Rinke C."/>
            <person name="Helfrich E.J."/>
            <person name="Brachmann A.O."/>
            <person name="Gurgui C."/>
            <person name="Wakimoto T."/>
            <person name="Kracht M."/>
            <person name="Crusemann M."/>
            <person name="Hentschel U."/>
            <person name="Abe I."/>
            <person name="Matsunaga S."/>
            <person name="Kalinowski J."/>
            <person name="Takeyama H."/>
            <person name="Piel J."/>
        </authorList>
    </citation>
    <scope>NUCLEOTIDE SEQUENCE [LARGE SCALE GENOMIC DNA]</scope>
    <source>
        <strain evidence="3">TSY2</strain>
    </source>
</reference>
<accession>W4M110</accession>
<comment type="caution">
    <text evidence="2">The sequence shown here is derived from an EMBL/GenBank/DDBJ whole genome shotgun (WGS) entry which is preliminary data.</text>
</comment>
<proteinExistence type="predicted"/>
<gene>
    <name evidence="2" type="ORF">ETSY2_32515</name>
</gene>